<reference evidence="2" key="1">
    <citation type="submission" date="2023-02" db="EMBL/GenBank/DDBJ databases">
        <title>Kitasatospora phosalacinea NBRC 14627.</title>
        <authorList>
            <person name="Ichikawa N."/>
            <person name="Sato H."/>
            <person name="Tonouchi N."/>
        </authorList>
    </citation>
    <scope>NUCLEOTIDE SEQUENCE</scope>
    <source>
        <strain evidence="2">NBRC 14627</strain>
    </source>
</reference>
<gene>
    <name evidence="2" type="ORF">Kpho02_20000</name>
</gene>
<dbReference type="AlphaFoldDB" id="A0A9W6Q6J4"/>
<evidence type="ECO:0000313" key="2">
    <source>
        <dbReference type="EMBL" id="GLW69701.1"/>
    </source>
</evidence>
<name>A0A9W6Q6J4_9ACTN</name>
<dbReference type="EMBL" id="BSSA01000005">
    <property type="protein sequence ID" value="GLW69701.1"/>
    <property type="molecule type" value="Genomic_DNA"/>
</dbReference>
<keyword evidence="1" id="KW-0732">Signal</keyword>
<proteinExistence type="predicted"/>
<evidence type="ECO:0008006" key="4">
    <source>
        <dbReference type="Google" id="ProtNLM"/>
    </source>
</evidence>
<accession>A0A9W6Q6J4</accession>
<sequence length="107" mass="10456">MIRTRILGPGLGLAAALLAVGAGPAAALEPETVTAVGSPGGVEAICPQGLTPGDTHVTNGDGSPLGLGQRLRMTATEGGRGVAVWIAPYDGSPPPPESIALTVSCTC</sequence>
<evidence type="ECO:0000256" key="1">
    <source>
        <dbReference type="SAM" id="SignalP"/>
    </source>
</evidence>
<feature type="signal peptide" evidence="1">
    <location>
        <begin position="1"/>
        <end position="27"/>
    </location>
</feature>
<feature type="chain" id="PRO_5040829371" description="Secreted protein" evidence="1">
    <location>
        <begin position="28"/>
        <end position="107"/>
    </location>
</feature>
<comment type="caution">
    <text evidence="2">The sequence shown here is derived from an EMBL/GenBank/DDBJ whole genome shotgun (WGS) entry which is preliminary data.</text>
</comment>
<evidence type="ECO:0000313" key="3">
    <source>
        <dbReference type="Proteomes" id="UP001165041"/>
    </source>
</evidence>
<protein>
    <recommendedName>
        <fullName evidence="4">Secreted protein</fullName>
    </recommendedName>
</protein>
<dbReference type="Proteomes" id="UP001165041">
    <property type="component" value="Unassembled WGS sequence"/>
</dbReference>
<dbReference type="RefSeq" id="WP_285735574.1">
    <property type="nucleotide sequence ID" value="NZ_BSSA01000005.1"/>
</dbReference>
<organism evidence="2 3">
    <name type="scientific">Kitasatospora phosalacinea</name>
    <dbReference type="NCBI Taxonomy" id="2065"/>
    <lineage>
        <taxon>Bacteria</taxon>
        <taxon>Bacillati</taxon>
        <taxon>Actinomycetota</taxon>
        <taxon>Actinomycetes</taxon>
        <taxon>Kitasatosporales</taxon>
        <taxon>Streptomycetaceae</taxon>
        <taxon>Kitasatospora</taxon>
    </lineage>
</organism>